<feature type="domain" description="Cytosolic endo-beta-N-acetylglucosaminidase TIM barrel" evidence="1">
    <location>
        <begin position="107"/>
        <end position="425"/>
    </location>
</feature>
<dbReference type="Proteomes" id="UP000293195">
    <property type="component" value="Unassembled WGS sequence"/>
</dbReference>
<dbReference type="PANTHER" id="PTHR13246:SF1">
    <property type="entry name" value="CYTOSOLIC ENDO-BETA-N-ACETYLGLUCOSAMINIDASE"/>
    <property type="match status" value="1"/>
</dbReference>
<sequence>MAHLLGWKDILRPIRDGYRHLFPTPDTGPTPEERRRHRQVDRLKGFAYFDTFEQLESWKEDDSDPLQRANTPLLRGTDGIERGGVVKVPVLLIHDYSGNYHDYESINAVDVDREFYSCEYLQFVDTFIYFSHKLACVPPPTWVNLLHRNGVEVLGTLLIEPQTEGSERLLQHTFDQAGEMHFPMAKKLASIATHFGFDGWLVNIEKPFPSESWSAKLLEAFLLQLKANLGVGLDPKSAGKRLIWYDALTTSNKISYQNQVNNSNMDFACACSNILTNYCWKDIDVSESLKWSLYSKLLPKGNIYFGVDVWAQNKSDFRHPRVTWPEVGGGGTNTGMAVRKIADYCLSVGIFAPAWSFEHFPDHGRHLERAVWEGESLPDNIQCSCGDCEFRHPLNREWPILRTAKERVAGSEHLFYTDFSRAFGTYREKANDRFDGHDIHAQLGQQSVLPRPAILAPGSGAVTLSHRIENEQNSHILVITATQNRPTDPETIEEHLPLYKLDMPADGSLHLSAVPSPASPSYITPQTTDAVISIYFKTTQGTHYLPSPLSSDPQRLIDQVPNARIRELGVHLKGPWGAPVGETVRVLGIRDICITPRFTLHHIPVFEIVDLKLVQCGQEQGEEDHIVRLIWKTEGASGSEWVDKGMVLSHMTGPMAWFVVRVGGVVMGRVYALECILDKKVVEAHAGREVEVEVTGFGFDGYKLAEKKSPAKRKAEKDISPLKAKKTSIETKTRTVVPAYHLTPSRQDESGDIVWPARKEQIERAREIIRNCASAQKPTVILPDKDADGLSSGAILHHTLTALGLRPDLISVYFPPKGSNVHDESTKEALTKLSPSYIFILDQGSRKTPPVVDLPHTCLVVDHHFADEGGFPKDSDYVTAHDCPPVATSALLTYTICLPLHPDLNDKVSWLCALGTHGDLGSSIKWEPPFPDLTATFKSHSKKSINDAVALVNAPRRSAAYNVQDAWDAVISATNPLDIAKNEKLHTASLEVRRETERCTHTPPKFSADATIAVLTISSAAQIHPVIATRWSGTLKSNKLEVVMCANEGYLPDKVNFSCRVAKCARARGGEDKVDIISKLESIVADNSELRSRLGESFARGHKEASGGIVGKGEWEEFKKLMGIGDAAKKKADAKKEKDKPAQKNTLANYFAKKEKVKVEGA</sequence>
<comment type="caution">
    <text evidence="2">The sequence shown here is derived from an EMBL/GenBank/DDBJ whole genome shotgun (WGS) entry which is preliminary data.</text>
</comment>
<dbReference type="EMBL" id="PDXF01000041">
    <property type="protein sequence ID" value="RYN95470.1"/>
    <property type="molecule type" value="Genomic_DNA"/>
</dbReference>
<proteinExistence type="predicted"/>
<gene>
    <name evidence="2" type="ORF">AA0119_g8597</name>
</gene>
<dbReference type="Pfam" id="PF03644">
    <property type="entry name" value="Glyco_hydro_85"/>
    <property type="match status" value="1"/>
</dbReference>
<evidence type="ECO:0000313" key="3">
    <source>
        <dbReference type="Proteomes" id="UP000293195"/>
    </source>
</evidence>
<organism evidence="2 3">
    <name type="scientific">Alternaria tenuissima</name>
    <dbReference type="NCBI Taxonomy" id="119927"/>
    <lineage>
        <taxon>Eukaryota</taxon>
        <taxon>Fungi</taxon>
        <taxon>Dikarya</taxon>
        <taxon>Ascomycota</taxon>
        <taxon>Pezizomycotina</taxon>
        <taxon>Dothideomycetes</taxon>
        <taxon>Pleosporomycetidae</taxon>
        <taxon>Pleosporales</taxon>
        <taxon>Pleosporineae</taxon>
        <taxon>Pleosporaceae</taxon>
        <taxon>Alternaria</taxon>
        <taxon>Alternaria sect. Alternaria</taxon>
        <taxon>Alternaria alternata complex</taxon>
    </lineage>
</organism>
<evidence type="ECO:0000313" key="2">
    <source>
        <dbReference type="EMBL" id="RYN95470.1"/>
    </source>
</evidence>
<reference evidence="3" key="1">
    <citation type="journal article" date="2019" name="bioRxiv">
        <title>Genomics, evolutionary history and diagnostics of the Alternaria alternata species group including apple and Asian pear pathotypes.</title>
        <authorList>
            <person name="Armitage A.D."/>
            <person name="Cockerton H.M."/>
            <person name="Sreenivasaprasad S."/>
            <person name="Woodhall J.W."/>
            <person name="Lane C.R."/>
            <person name="Harrison R.J."/>
            <person name="Clarkson J.P."/>
        </authorList>
    </citation>
    <scope>NUCLEOTIDE SEQUENCE [LARGE SCALE GENOMIC DNA]</scope>
    <source>
        <strain evidence="3">FERA 635</strain>
    </source>
</reference>
<protein>
    <recommendedName>
        <fullName evidence="1">Cytosolic endo-beta-N-acetylglucosaminidase TIM barrel domain-containing protein</fullName>
    </recommendedName>
</protein>
<dbReference type="InterPro" id="IPR005201">
    <property type="entry name" value="TIM_ENGase"/>
</dbReference>
<name>A0ABY0G265_9PLEO</name>
<dbReference type="InterPro" id="IPR038763">
    <property type="entry name" value="DHH_sf"/>
</dbReference>
<dbReference type="SUPFAM" id="SSF64182">
    <property type="entry name" value="DHH phosphoesterases"/>
    <property type="match status" value="1"/>
</dbReference>
<dbReference type="PANTHER" id="PTHR13246">
    <property type="entry name" value="ENDO BETA N-ACETYLGLUCOSAMINIDASE"/>
    <property type="match status" value="1"/>
</dbReference>
<dbReference type="Gene3D" id="3.90.1640.30">
    <property type="match status" value="1"/>
</dbReference>
<dbReference type="Gene3D" id="3.20.20.80">
    <property type="entry name" value="Glycosidases"/>
    <property type="match status" value="1"/>
</dbReference>
<dbReference type="InterPro" id="IPR032979">
    <property type="entry name" value="ENGase"/>
</dbReference>
<accession>A0ABY0G265</accession>
<evidence type="ECO:0000259" key="1">
    <source>
        <dbReference type="Pfam" id="PF03644"/>
    </source>
</evidence>
<keyword evidence="3" id="KW-1185">Reference proteome</keyword>